<evidence type="ECO:0000256" key="3">
    <source>
        <dbReference type="SAM" id="MobiDB-lite"/>
    </source>
</evidence>
<evidence type="ECO:0000313" key="7">
    <source>
        <dbReference type="Proteomes" id="UP000235786"/>
    </source>
</evidence>
<dbReference type="PANTHER" id="PTHR46228:SF2">
    <property type="entry name" value="KELCH REPEAT PROTEIN (AFU_ORTHOLOGUE AFUA_4G14350)"/>
    <property type="match status" value="1"/>
</dbReference>
<evidence type="ECO:0000256" key="4">
    <source>
        <dbReference type="SAM" id="Phobius"/>
    </source>
</evidence>
<evidence type="ECO:0000256" key="1">
    <source>
        <dbReference type="ARBA" id="ARBA00022441"/>
    </source>
</evidence>
<keyword evidence="4" id="KW-1133">Transmembrane helix</keyword>
<keyword evidence="5" id="KW-0732">Signal</keyword>
<keyword evidence="4" id="KW-0472">Membrane</keyword>
<protein>
    <recommendedName>
        <fullName evidence="8">Kelch repeat protein</fullName>
    </recommendedName>
</protein>
<organism evidence="6 7">
    <name type="scientific">Hyaloscypha variabilis (strain UAMH 11265 / GT02V1 / F)</name>
    <name type="common">Meliniomyces variabilis</name>
    <dbReference type="NCBI Taxonomy" id="1149755"/>
    <lineage>
        <taxon>Eukaryota</taxon>
        <taxon>Fungi</taxon>
        <taxon>Dikarya</taxon>
        <taxon>Ascomycota</taxon>
        <taxon>Pezizomycotina</taxon>
        <taxon>Leotiomycetes</taxon>
        <taxon>Helotiales</taxon>
        <taxon>Hyaloscyphaceae</taxon>
        <taxon>Hyaloscypha</taxon>
        <taxon>Hyaloscypha variabilis</taxon>
    </lineage>
</organism>
<dbReference type="Pfam" id="PF24681">
    <property type="entry name" value="Kelch_KLHDC2_KLHL20_DRC7"/>
    <property type="match status" value="1"/>
</dbReference>
<feature type="region of interest" description="Disordered" evidence="3">
    <location>
        <begin position="507"/>
        <end position="564"/>
    </location>
</feature>
<dbReference type="EMBL" id="KZ613948">
    <property type="protein sequence ID" value="PMD38162.1"/>
    <property type="molecule type" value="Genomic_DNA"/>
</dbReference>
<dbReference type="STRING" id="1149755.A0A2J6RI23"/>
<dbReference type="Gene3D" id="2.120.10.80">
    <property type="entry name" value="Kelch-type beta propeller"/>
    <property type="match status" value="1"/>
</dbReference>
<feature type="transmembrane region" description="Helical" evidence="4">
    <location>
        <begin position="475"/>
        <end position="498"/>
    </location>
</feature>
<feature type="chain" id="PRO_5014372625" description="Kelch repeat protein" evidence="5">
    <location>
        <begin position="17"/>
        <end position="564"/>
    </location>
</feature>
<dbReference type="Gene3D" id="1.20.5.510">
    <property type="entry name" value="Single helix bin"/>
    <property type="match status" value="1"/>
</dbReference>
<dbReference type="AlphaFoldDB" id="A0A2J6RI23"/>
<reference evidence="6 7" key="1">
    <citation type="submission" date="2016-04" db="EMBL/GenBank/DDBJ databases">
        <title>A degradative enzymes factory behind the ericoid mycorrhizal symbiosis.</title>
        <authorList>
            <consortium name="DOE Joint Genome Institute"/>
            <person name="Martino E."/>
            <person name="Morin E."/>
            <person name="Grelet G."/>
            <person name="Kuo A."/>
            <person name="Kohler A."/>
            <person name="Daghino S."/>
            <person name="Barry K."/>
            <person name="Choi C."/>
            <person name="Cichocki N."/>
            <person name="Clum A."/>
            <person name="Copeland A."/>
            <person name="Hainaut M."/>
            <person name="Haridas S."/>
            <person name="Labutti K."/>
            <person name="Lindquist E."/>
            <person name="Lipzen A."/>
            <person name="Khouja H.-R."/>
            <person name="Murat C."/>
            <person name="Ohm R."/>
            <person name="Olson A."/>
            <person name="Spatafora J."/>
            <person name="Veneault-Fourrey C."/>
            <person name="Henrissat B."/>
            <person name="Grigoriev I."/>
            <person name="Martin F."/>
            <person name="Perotto S."/>
        </authorList>
    </citation>
    <scope>NUCLEOTIDE SEQUENCE [LARGE SCALE GENOMIC DNA]</scope>
    <source>
        <strain evidence="6 7">F</strain>
    </source>
</reference>
<evidence type="ECO:0000256" key="2">
    <source>
        <dbReference type="ARBA" id="ARBA00022737"/>
    </source>
</evidence>
<evidence type="ECO:0000256" key="5">
    <source>
        <dbReference type="SAM" id="SignalP"/>
    </source>
</evidence>
<keyword evidence="7" id="KW-1185">Reference proteome</keyword>
<keyword evidence="1" id="KW-0880">Kelch repeat</keyword>
<dbReference type="InterPro" id="IPR015915">
    <property type="entry name" value="Kelch-typ_b-propeller"/>
</dbReference>
<gene>
    <name evidence="6" type="ORF">L207DRAFT_567875</name>
</gene>
<sequence length="564" mass="60190">MIWVFPLLLLGALVAAESYEHEVDNIRLLERQSNDADLCFLWGHRVALLGNQLYFTHGNYTFVSGEENTPQPYLFSLALSNITPVEAFIPSSAYQRYSLPTGADPNIAFITADTQTILWYNNQSLFTVFATGSDATTANEMSMFDTKAGTWGSANVQGSGVNLYSDWGSEASVSVPETGLSFSFGGDPSTQTLPGLVTFNASFPFYPDITWSNNTSAGSSGVQVPLVGESEMVYVPYGKEGVLLMMGGYGRDASYNAVNVDMSQISVYDIASTSWFVVTASGTAPLPRRQFCAVVSAAPDQSSFQVTIFGGFDGAKTDFEDVWVLTIPSFNWINVGSKNDGEVSATVNIGRSHHRCAIYNDAQMIVLGGSVREGTPVPVNETSCKSLYPPIRVLDTTAYTWKTSFDDSLKYTVPESVTTVIGGNGEGGATMSGPEKGFNFTALSTIFATPLGAKTTATNSPSPTPTPAPTSHTGAIAGGVVAGVAGLAILAGAAYFFIRRKRKADEKRNGWKSAEQARTGEPKYALVSGVKAEQTELPTYSRPPAELGENHRGGGLRSPIELSG</sequence>
<dbReference type="NCBIfam" id="TIGR01167">
    <property type="entry name" value="LPXTG_anchor"/>
    <property type="match status" value="1"/>
</dbReference>
<evidence type="ECO:0000313" key="6">
    <source>
        <dbReference type="EMBL" id="PMD38162.1"/>
    </source>
</evidence>
<keyword evidence="4" id="KW-0812">Transmembrane</keyword>
<keyword evidence="2" id="KW-0677">Repeat</keyword>
<evidence type="ECO:0008006" key="8">
    <source>
        <dbReference type="Google" id="ProtNLM"/>
    </source>
</evidence>
<name>A0A2J6RI23_HYAVF</name>
<dbReference type="Proteomes" id="UP000235786">
    <property type="component" value="Unassembled WGS sequence"/>
</dbReference>
<dbReference type="OrthoDB" id="10251809at2759"/>
<dbReference type="SUPFAM" id="SSF50965">
    <property type="entry name" value="Galactose oxidase, central domain"/>
    <property type="match status" value="1"/>
</dbReference>
<accession>A0A2J6RI23</accession>
<proteinExistence type="predicted"/>
<dbReference type="PANTHER" id="PTHR46228">
    <property type="entry name" value="KELCH DOMAIN-CONTAINING PROTEIN"/>
    <property type="match status" value="1"/>
</dbReference>
<feature type="signal peptide" evidence="5">
    <location>
        <begin position="1"/>
        <end position="16"/>
    </location>
</feature>
<dbReference type="InterPro" id="IPR011043">
    <property type="entry name" value="Gal_Oxase/kelch_b-propeller"/>
</dbReference>